<dbReference type="InterPro" id="IPR001876">
    <property type="entry name" value="Znf_RanBP2"/>
</dbReference>
<keyword evidence="3" id="KW-0862">Zinc</keyword>
<accession>A0A0L0HI05</accession>
<evidence type="ECO:0000313" key="7">
    <source>
        <dbReference type="EMBL" id="KND01061.1"/>
    </source>
</evidence>
<gene>
    <name evidence="7" type="ORF">SPPG_04153</name>
</gene>
<feature type="region of interest" description="Disordered" evidence="5">
    <location>
        <begin position="90"/>
        <end position="186"/>
    </location>
</feature>
<dbReference type="RefSeq" id="XP_016609100.1">
    <property type="nucleotide sequence ID" value="XM_016752400.1"/>
</dbReference>
<dbReference type="GeneID" id="27687620"/>
<feature type="domain" description="RanBP2-type" evidence="6">
    <location>
        <begin position="1"/>
        <end position="29"/>
    </location>
</feature>
<keyword evidence="1" id="KW-0479">Metal-binding</keyword>
<feature type="compositionally biased region" description="Basic and acidic residues" evidence="5">
    <location>
        <begin position="105"/>
        <end position="125"/>
    </location>
</feature>
<evidence type="ECO:0000313" key="8">
    <source>
        <dbReference type="Proteomes" id="UP000053201"/>
    </source>
</evidence>
<dbReference type="EMBL" id="KQ257455">
    <property type="protein sequence ID" value="KND01061.1"/>
    <property type="molecule type" value="Genomic_DNA"/>
</dbReference>
<dbReference type="GO" id="GO:0008270">
    <property type="term" value="F:zinc ion binding"/>
    <property type="evidence" value="ECO:0007669"/>
    <property type="project" value="UniProtKB-KW"/>
</dbReference>
<dbReference type="VEuPathDB" id="FungiDB:SPPG_04153"/>
<keyword evidence="8" id="KW-1185">Reference proteome</keyword>
<feature type="compositionally biased region" description="Basic and acidic residues" evidence="5">
    <location>
        <begin position="160"/>
        <end position="172"/>
    </location>
</feature>
<name>A0A0L0HI05_SPIPD</name>
<protein>
    <recommendedName>
        <fullName evidence="6">RanBP2-type domain-containing protein</fullName>
    </recommendedName>
</protein>
<dbReference type="InParanoid" id="A0A0L0HI05"/>
<reference evidence="7 8" key="1">
    <citation type="submission" date="2009-08" db="EMBL/GenBank/DDBJ databases">
        <title>The Genome Sequence of Spizellomyces punctatus strain DAOM BR117.</title>
        <authorList>
            <consortium name="The Broad Institute Genome Sequencing Platform"/>
            <person name="Russ C."/>
            <person name="Cuomo C."/>
            <person name="Shea T."/>
            <person name="Young S.K."/>
            <person name="Zeng Q."/>
            <person name="Koehrsen M."/>
            <person name="Haas B."/>
            <person name="Borodovsky M."/>
            <person name="Guigo R."/>
            <person name="Alvarado L."/>
            <person name="Berlin A."/>
            <person name="Bochicchio J."/>
            <person name="Borenstein D."/>
            <person name="Chapman S."/>
            <person name="Chen Z."/>
            <person name="Engels R."/>
            <person name="Freedman E."/>
            <person name="Gellesch M."/>
            <person name="Goldberg J."/>
            <person name="Griggs A."/>
            <person name="Gujja S."/>
            <person name="Heiman D."/>
            <person name="Hepburn T."/>
            <person name="Howarth C."/>
            <person name="Jen D."/>
            <person name="Larson L."/>
            <person name="Lewis B."/>
            <person name="Mehta T."/>
            <person name="Park D."/>
            <person name="Pearson M."/>
            <person name="Roberts A."/>
            <person name="Saif S."/>
            <person name="Shenoy N."/>
            <person name="Sisk P."/>
            <person name="Stolte C."/>
            <person name="Sykes S."/>
            <person name="Thomson T."/>
            <person name="Walk T."/>
            <person name="White J."/>
            <person name="Yandava C."/>
            <person name="Burger G."/>
            <person name="Gray M.W."/>
            <person name="Holland P.W.H."/>
            <person name="King N."/>
            <person name="Lang F.B.F."/>
            <person name="Roger A.J."/>
            <person name="Ruiz-Trillo I."/>
            <person name="Lander E."/>
            <person name="Nusbaum C."/>
        </authorList>
    </citation>
    <scope>NUCLEOTIDE SEQUENCE [LARGE SCALE GENOMIC DNA]</scope>
    <source>
        <strain evidence="7 8">DAOM BR117</strain>
    </source>
</reference>
<evidence type="ECO:0000256" key="4">
    <source>
        <dbReference type="PROSITE-ProRule" id="PRU00322"/>
    </source>
</evidence>
<evidence type="ECO:0000256" key="1">
    <source>
        <dbReference type="ARBA" id="ARBA00022723"/>
    </source>
</evidence>
<sequence>MSTWTCTQCETLNPLDTTTCNTCTFRRPRKKSHKQPDDELVDYHLQKQIEEARRKSLADVPLPRPAECLVEITKDGTAVPVAGWEVKTKRKTTKRNLETDTDDDRDAKYSERTRTRLRTKDRESQSTRPNDYPTRSKVAQRSNELEADTLRKRSTQSKQDIPKAADKRKTSYRDPPLVSNQCTKQWDESGGPVDQLYKVTCGNVTIMVGLNGRNAKQPC</sequence>
<evidence type="ECO:0000256" key="2">
    <source>
        <dbReference type="ARBA" id="ARBA00022771"/>
    </source>
</evidence>
<evidence type="ECO:0000256" key="3">
    <source>
        <dbReference type="ARBA" id="ARBA00022833"/>
    </source>
</evidence>
<evidence type="ECO:0000256" key="5">
    <source>
        <dbReference type="SAM" id="MobiDB-lite"/>
    </source>
</evidence>
<dbReference type="Proteomes" id="UP000053201">
    <property type="component" value="Unassembled WGS sequence"/>
</dbReference>
<keyword evidence="2 4" id="KW-0863">Zinc-finger</keyword>
<organism evidence="7 8">
    <name type="scientific">Spizellomyces punctatus (strain DAOM BR117)</name>
    <dbReference type="NCBI Taxonomy" id="645134"/>
    <lineage>
        <taxon>Eukaryota</taxon>
        <taxon>Fungi</taxon>
        <taxon>Fungi incertae sedis</taxon>
        <taxon>Chytridiomycota</taxon>
        <taxon>Chytridiomycota incertae sedis</taxon>
        <taxon>Chytridiomycetes</taxon>
        <taxon>Spizellomycetales</taxon>
        <taxon>Spizellomycetaceae</taxon>
        <taxon>Spizellomyces</taxon>
    </lineage>
</organism>
<dbReference type="PROSITE" id="PS50199">
    <property type="entry name" value="ZF_RANBP2_2"/>
    <property type="match status" value="1"/>
</dbReference>
<dbReference type="AlphaFoldDB" id="A0A0L0HI05"/>
<dbReference type="PROSITE" id="PS01358">
    <property type="entry name" value="ZF_RANBP2_1"/>
    <property type="match status" value="1"/>
</dbReference>
<proteinExistence type="predicted"/>
<dbReference type="OrthoDB" id="10328334at2759"/>
<evidence type="ECO:0000259" key="6">
    <source>
        <dbReference type="PROSITE" id="PS50199"/>
    </source>
</evidence>